<dbReference type="UniPathway" id="UPA00241">
    <property type="reaction ID" value="UER00356"/>
</dbReference>
<evidence type="ECO:0000256" key="1">
    <source>
        <dbReference type="ARBA" id="ARBA00022741"/>
    </source>
</evidence>
<dbReference type="HAMAP" id="MF_00376">
    <property type="entry name" value="Dephospho_CoA_kinase"/>
    <property type="match status" value="1"/>
</dbReference>
<protein>
    <recommendedName>
        <fullName evidence="3 4">Dephospho-CoA kinase</fullName>
        <ecNumber evidence="3 4">2.7.1.24</ecNumber>
    </recommendedName>
    <alternativeName>
        <fullName evidence="3">Dephosphocoenzyme A kinase</fullName>
    </alternativeName>
</protein>
<dbReference type="SUPFAM" id="SSF52540">
    <property type="entry name" value="P-loop containing nucleoside triphosphate hydrolases"/>
    <property type="match status" value="1"/>
</dbReference>
<evidence type="ECO:0000313" key="6">
    <source>
        <dbReference type="Proteomes" id="UP000316092"/>
    </source>
</evidence>
<proteinExistence type="inferred from homology"/>
<dbReference type="GO" id="GO:0005737">
    <property type="term" value="C:cytoplasm"/>
    <property type="evidence" value="ECO:0007669"/>
    <property type="project" value="UniProtKB-SubCell"/>
</dbReference>
<dbReference type="GO" id="GO:0015937">
    <property type="term" value="P:coenzyme A biosynthetic process"/>
    <property type="evidence" value="ECO:0007669"/>
    <property type="project" value="UniProtKB-UniRule"/>
</dbReference>
<sequence length="200" mass="21430">MSPSPRRIGLTGSIGAGKSTLTRLLRQRGFTVLDADEQARLVTREPQTLRDIEAAFAGVVVGAELDRPALSARVFGHPEELAKLNAIVHPRVRARMAALEQAAVAAGAGTIFQDVPLLFEGGSHHLFDVVLLVDAPLEVRLERVLARDNLSREAALARDAAQMPAAKKRELADVVLDNGGDEAALAAQLDEILARLELKP</sequence>
<dbReference type="NCBIfam" id="TIGR00152">
    <property type="entry name" value="dephospho-CoA kinase"/>
    <property type="match status" value="1"/>
</dbReference>
<dbReference type="Pfam" id="PF01121">
    <property type="entry name" value="CoaE"/>
    <property type="match status" value="1"/>
</dbReference>
<keyword evidence="6" id="KW-1185">Reference proteome</keyword>
<name>A0A553V2N7_9DEIO</name>
<comment type="catalytic activity">
    <reaction evidence="3">
        <text>3'-dephospho-CoA + ATP = ADP + CoA + H(+)</text>
        <dbReference type="Rhea" id="RHEA:18245"/>
        <dbReference type="ChEBI" id="CHEBI:15378"/>
        <dbReference type="ChEBI" id="CHEBI:30616"/>
        <dbReference type="ChEBI" id="CHEBI:57287"/>
        <dbReference type="ChEBI" id="CHEBI:57328"/>
        <dbReference type="ChEBI" id="CHEBI:456216"/>
        <dbReference type="EC" id="2.7.1.24"/>
    </reaction>
</comment>
<reference evidence="5 6" key="1">
    <citation type="submission" date="2019-07" db="EMBL/GenBank/DDBJ databases">
        <title>Deinococcus detaillus sp. nov., isolated from humus soil in Antarctica.</title>
        <authorList>
            <person name="Zhang K."/>
        </authorList>
    </citation>
    <scope>NUCLEOTIDE SEQUENCE [LARGE SCALE GENOMIC DNA]</scope>
    <source>
        <strain evidence="5 6">H1</strain>
    </source>
</reference>
<evidence type="ECO:0000313" key="5">
    <source>
        <dbReference type="EMBL" id="TSA86700.1"/>
    </source>
</evidence>
<dbReference type="Gene3D" id="3.40.50.300">
    <property type="entry name" value="P-loop containing nucleotide triphosphate hydrolases"/>
    <property type="match status" value="1"/>
</dbReference>
<keyword evidence="2 3" id="KW-0067">ATP-binding</keyword>
<keyword evidence="3" id="KW-0173">Coenzyme A biosynthesis</keyword>
<comment type="subcellular location">
    <subcellularLocation>
        <location evidence="3">Cytoplasm</location>
    </subcellularLocation>
</comment>
<dbReference type="GO" id="GO:0005524">
    <property type="term" value="F:ATP binding"/>
    <property type="evidence" value="ECO:0007669"/>
    <property type="project" value="UniProtKB-UniRule"/>
</dbReference>
<dbReference type="GO" id="GO:0004140">
    <property type="term" value="F:dephospho-CoA kinase activity"/>
    <property type="evidence" value="ECO:0007669"/>
    <property type="project" value="UniProtKB-UniRule"/>
</dbReference>
<comment type="pathway">
    <text evidence="3">Cofactor biosynthesis; coenzyme A biosynthesis; CoA from (R)-pantothenate: step 5/5.</text>
</comment>
<evidence type="ECO:0000256" key="4">
    <source>
        <dbReference type="NCBIfam" id="TIGR00152"/>
    </source>
</evidence>
<dbReference type="RefSeq" id="WP_143719940.1">
    <property type="nucleotide sequence ID" value="NZ_VKDB01000004.1"/>
</dbReference>
<dbReference type="PROSITE" id="PS51219">
    <property type="entry name" value="DPCK"/>
    <property type="match status" value="1"/>
</dbReference>
<dbReference type="EC" id="2.7.1.24" evidence="3 4"/>
<evidence type="ECO:0000256" key="3">
    <source>
        <dbReference type="HAMAP-Rule" id="MF_00376"/>
    </source>
</evidence>
<comment type="caution">
    <text evidence="5">The sequence shown here is derived from an EMBL/GenBank/DDBJ whole genome shotgun (WGS) entry which is preliminary data.</text>
</comment>
<comment type="similarity">
    <text evidence="3">Belongs to the CoaE family.</text>
</comment>
<gene>
    <name evidence="3" type="primary">coaE</name>
    <name evidence="5" type="ORF">FNU79_05740</name>
</gene>
<dbReference type="InterPro" id="IPR001977">
    <property type="entry name" value="Depp_CoAkinase"/>
</dbReference>
<evidence type="ECO:0000256" key="2">
    <source>
        <dbReference type="ARBA" id="ARBA00022840"/>
    </source>
</evidence>
<keyword evidence="3 5" id="KW-0418">Kinase</keyword>
<organism evidence="5 6">
    <name type="scientific">Deinococcus detaillensis</name>
    <dbReference type="NCBI Taxonomy" id="2592048"/>
    <lineage>
        <taxon>Bacteria</taxon>
        <taxon>Thermotogati</taxon>
        <taxon>Deinococcota</taxon>
        <taxon>Deinococci</taxon>
        <taxon>Deinococcales</taxon>
        <taxon>Deinococcaceae</taxon>
        <taxon>Deinococcus</taxon>
    </lineage>
</organism>
<dbReference type="PANTHER" id="PTHR10695">
    <property type="entry name" value="DEPHOSPHO-COA KINASE-RELATED"/>
    <property type="match status" value="1"/>
</dbReference>
<feature type="binding site" evidence="3">
    <location>
        <begin position="15"/>
        <end position="20"/>
    </location>
    <ligand>
        <name>ATP</name>
        <dbReference type="ChEBI" id="CHEBI:30616"/>
    </ligand>
</feature>
<dbReference type="PANTHER" id="PTHR10695:SF46">
    <property type="entry name" value="BIFUNCTIONAL COENZYME A SYNTHASE-RELATED"/>
    <property type="match status" value="1"/>
</dbReference>
<keyword evidence="1 3" id="KW-0547">Nucleotide-binding</keyword>
<dbReference type="InterPro" id="IPR027417">
    <property type="entry name" value="P-loop_NTPase"/>
</dbReference>
<dbReference type="CDD" id="cd02022">
    <property type="entry name" value="DPCK"/>
    <property type="match status" value="1"/>
</dbReference>
<dbReference type="Proteomes" id="UP000316092">
    <property type="component" value="Unassembled WGS sequence"/>
</dbReference>
<dbReference type="AlphaFoldDB" id="A0A553V2N7"/>
<accession>A0A553V2N7</accession>
<comment type="function">
    <text evidence="3">Catalyzes the phosphorylation of the 3'-hydroxyl group of dephosphocoenzyme A to form coenzyme A.</text>
</comment>
<keyword evidence="3 5" id="KW-0808">Transferase</keyword>
<dbReference type="OrthoDB" id="9812943at2"/>
<keyword evidence="3" id="KW-0963">Cytoplasm</keyword>
<dbReference type="EMBL" id="VKDB01000004">
    <property type="protein sequence ID" value="TSA86700.1"/>
    <property type="molecule type" value="Genomic_DNA"/>
</dbReference>